<dbReference type="AlphaFoldDB" id="A0ABD1DRN1"/>
<protein>
    <submittedName>
        <fullName evidence="2">Uncharacterized protein</fullName>
    </submittedName>
</protein>
<comment type="caution">
    <text evidence="2">The sequence shown here is derived from an EMBL/GenBank/DDBJ whole genome shotgun (WGS) entry which is preliminary data.</text>
</comment>
<organism evidence="2 3">
    <name type="scientific">Culex pipiens pipiens</name>
    <name type="common">Northern house mosquito</name>
    <dbReference type="NCBI Taxonomy" id="38569"/>
    <lineage>
        <taxon>Eukaryota</taxon>
        <taxon>Metazoa</taxon>
        <taxon>Ecdysozoa</taxon>
        <taxon>Arthropoda</taxon>
        <taxon>Hexapoda</taxon>
        <taxon>Insecta</taxon>
        <taxon>Pterygota</taxon>
        <taxon>Neoptera</taxon>
        <taxon>Endopterygota</taxon>
        <taxon>Diptera</taxon>
        <taxon>Nematocera</taxon>
        <taxon>Culicoidea</taxon>
        <taxon>Culicidae</taxon>
        <taxon>Culicinae</taxon>
        <taxon>Culicini</taxon>
        <taxon>Culex</taxon>
        <taxon>Culex</taxon>
    </lineage>
</organism>
<feature type="region of interest" description="Disordered" evidence="1">
    <location>
        <begin position="22"/>
        <end position="49"/>
    </location>
</feature>
<evidence type="ECO:0000313" key="2">
    <source>
        <dbReference type="EMBL" id="KAL1401840.1"/>
    </source>
</evidence>
<keyword evidence="3" id="KW-1185">Reference proteome</keyword>
<accession>A0ABD1DRN1</accession>
<dbReference type="Proteomes" id="UP001562425">
    <property type="component" value="Unassembled WGS sequence"/>
</dbReference>
<proteinExistence type="predicted"/>
<feature type="non-terminal residue" evidence="2">
    <location>
        <position position="1"/>
    </location>
</feature>
<sequence>SACGRIRPCSGGSAGACYAAGGAGSGRGRCDEGTGEGRAGGQERRKPLD</sequence>
<feature type="non-terminal residue" evidence="2">
    <location>
        <position position="49"/>
    </location>
</feature>
<reference evidence="2 3" key="1">
    <citation type="submission" date="2024-05" db="EMBL/GenBank/DDBJ databases">
        <title>Culex pipiens pipiens assembly and annotation.</title>
        <authorList>
            <person name="Alout H."/>
            <person name="Durand T."/>
        </authorList>
    </citation>
    <scope>NUCLEOTIDE SEQUENCE [LARGE SCALE GENOMIC DNA]</scope>
    <source>
        <strain evidence="2">HA-2024</strain>
        <tissue evidence="2">Whole body</tissue>
    </source>
</reference>
<evidence type="ECO:0000313" key="3">
    <source>
        <dbReference type="Proteomes" id="UP001562425"/>
    </source>
</evidence>
<gene>
    <name evidence="2" type="ORF">pipiens_000135</name>
</gene>
<dbReference type="EMBL" id="JBEHCU010004010">
    <property type="protein sequence ID" value="KAL1401840.1"/>
    <property type="molecule type" value="Genomic_DNA"/>
</dbReference>
<evidence type="ECO:0000256" key="1">
    <source>
        <dbReference type="SAM" id="MobiDB-lite"/>
    </source>
</evidence>
<name>A0ABD1DRN1_CULPP</name>